<dbReference type="RefSeq" id="WP_182706009.1">
    <property type="nucleotide sequence ID" value="NZ_JACJII010000001.1"/>
</dbReference>
<keyword evidence="3" id="KW-0238">DNA-binding</keyword>
<sequence length="225" mass="23901">MRTGNFDPRWAAAAAALGAKAAQFAGGHHGHGRRMHGGGGFGWGLGFGPEHWGGPGPWGPRGPRGRRGGRRGGRARKGDVRAAILALLAEEPRNGYQIIQEIAQRSDGAWKPSPGAVYPALQQLADEGLVISEESGGRKTFSLTDEGRAYVEAHADELSEPWAAMAPEFGEGVPDLFRQAAQTGAAVMQVVHTGSPEQIAQAREILAEARRKLYHLLADDTAAEE</sequence>
<dbReference type="SUPFAM" id="SSF46785">
    <property type="entry name" value="Winged helix' DNA-binding domain"/>
    <property type="match status" value="1"/>
</dbReference>
<protein>
    <submittedName>
        <fullName evidence="3">DNA-binding PadR family transcriptional regulator</fullName>
    </submittedName>
</protein>
<dbReference type="Pfam" id="PF03551">
    <property type="entry name" value="PadR"/>
    <property type="match status" value="1"/>
</dbReference>
<dbReference type="InterPro" id="IPR005149">
    <property type="entry name" value="Tscrpt_reg_PadR_N"/>
</dbReference>
<feature type="region of interest" description="Disordered" evidence="1">
    <location>
        <begin position="52"/>
        <end position="75"/>
    </location>
</feature>
<dbReference type="Gene3D" id="1.10.10.10">
    <property type="entry name" value="Winged helix-like DNA-binding domain superfamily/Winged helix DNA-binding domain"/>
    <property type="match status" value="1"/>
</dbReference>
<keyword evidence="4" id="KW-1185">Reference proteome</keyword>
<proteinExistence type="predicted"/>
<dbReference type="PANTHER" id="PTHR43252:SF2">
    <property type="entry name" value="TRANSCRIPTION REGULATOR, PADR-LIKE FAMILY"/>
    <property type="match status" value="1"/>
</dbReference>
<organism evidence="3 4">
    <name type="scientific">Thermomonospora cellulosilytica</name>
    <dbReference type="NCBI Taxonomy" id="1411118"/>
    <lineage>
        <taxon>Bacteria</taxon>
        <taxon>Bacillati</taxon>
        <taxon>Actinomycetota</taxon>
        <taxon>Actinomycetes</taxon>
        <taxon>Streptosporangiales</taxon>
        <taxon>Thermomonosporaceae</taxon>
        <taxon>Thermomonospora</taxon>
    </lineage>
</organism>
<dbReference type="PANTHER" id="PTHR43252">
    <property type="entry name" value="TRANSCRIPTIONAL REGULATOR YQJI"/>
    <property type="match status" value="1"/>
</dbReference>
<dbReference type="InterPro" id="IPR036388">
    <property type="entry name" value="WH-like_DNA-bd_sf"/>
</dbReference>
<feature type="domain" description="Transcription regulator PadR N-terminal" evidence="2">
    <location>
        <begin position="84"/>
        <end position="152"/>
    </location>
</feature>
<comment type="caution">
    <text evidence="3">The sequence shown here is derived from an EMBL/GenBank/DDBJ whole genome shotgun (WGS) entry which is preliminary data.</text>
</comment>
<name>A0A7W3MZC2_9ACTN</name>
<evidence type="ECO:0000256" key="1">
    <source>
        <dbReference type="SAM" id="MobiDB-lite"/>
    </source>
</evidence>
<feature type="compositionally biased region" description="Basic residues" evidence="1">
    <location>
        <begin position="63"/>
        <end position="75"/>
    </location>
</feature>
<dbReference type="AlphaFoldDB" id="A0A7W3MZC2"/>
<dbReference type="InterPro" id="IPR011991">
    <property type="entry name" value="ArsR-like_HTH"/>
</dbReference>
<dbReference type="Proteomes" id="UP000539313">
    <property type="component" value="Unassembled WGS sequence"/>
</dbReference>
<dbReference type="EMBL" id="JACJII010000001">
    <property type="protein sequence ID" value="MBA9004597.1"/>
    <property type="molecule type" value="Genomic_DNA"/>
</dbReference>
<accession>A0A7W3MZC2</accession>
<gene>
    <name evidence="3" type="ORF">HNR21_003479</name>
</gene>
<evidence type="ECO:0000259" key="2">
    <source>
        <dbReference type="Pfam" id="PF03551"/>
    </source>
</evidence>
<dbReference type="GO" id="GO:0003677">
    <property type="term" value="F:DNA binding"/>
    <property type="evidence" value="ECO:0007669"/>
    <property type="project" value="UniProtKB-KW"/>
</dbReference>
<dbReference type="CDD" id="cd00090">
    <property type="entry name" value="HTH_ARSR"/>
    <property type="match status" value="1"/>
</dbReference>
<evidence type="ECO:0000313" key="3">
    <source>
        <dbReference type="EMBL" id="MBA9004597.1"/>
    </source>
</evidence>
<reference evidence="3 4" key="1">
    <citation type="submission" date="2020-08" db="EMBL/GenBank/DDBJ databases">
        <title>Sequencing the genomes of 1000 actinobacteria strains.</title>
        <authorList>
            <person name="Klenk H.-P."/>
        </authorList>
    </citation>
    <scope>NUCLEOTIDE SEQUENCE [LARGE SCALE GENOMIC DNA]</scope>
    <source>
        <strain evidence="3 4">DSM 45823</strain>
    </source>
</reference>
<evidence type="ECO:0000313" key="4">
    <source>
        <dbReference type="Proteomes" id="UP000539313"/>
    </source>
</evidence>
<dbReference type="InterPro" id="IPR036390">
    <property type="entry name" value="WH_DNA-bd_sf"/>
</dbReference>